<name>A0A7T8H072_CALRO</name>
<dbReference type="AlphaFoldDB" id="A0A7T8H072"/>
<evidence type="ECO:0000313" key="3">
    <source>
        <dbReference type="EMBL" id="QQP41099.1"/>
    </source>
</evidence>
<feature type="region of interest" description="Disordered" evidence="2">
    <location>
        <begin position="1"/>
        <end position="21"/>
    </location>
</feature>
<protein>
    <submittedName>
        <fullName evidence="3">Uncharacterized protein</fullName>
    </submittedName>
</protein>
<feature type="non-terminal residue" evidence="3">
    <location>
        <position position="125"/>
    </location>
</feature>
<evidence type="ECO:0000256" key="2">
    <source>
        <dbReference type="SAM" id="MobiDB-lite"/>
    </source>
</evidence>
<feature type="coiled-coil region" evidence="1">
    <location>
        <begin position="31"/>
        <end position="82"/>
    </location>
</feature>
<keyword evidence="4" id="KW-1185">Reference proteome</keyword>
<organism evidence="3 4">
    <name type="scientific">Caligus rogercresseyi</name>
    <name type="common">Sea louse</name>
    <dbReference type="NCBI Taxonomy" id="217165"/>
    <lineage>
        <taxon>Eukaryota</taxon>
        <taxon>Metazoa</taxon>
        <taxon>Ecdysozoa</taxon>
        <taxon>Arthropoda</taxon>
        <taxon>Crustacea</taxon>
        <taxon>Multicrustacea</taxon>
        <taxon>Hexanauplia</taxon>
        <taxon>Copepoda</taxon>
        <taxon>Siphonostomatoida</taxon>
        <taxon>Caligidae</taxon>
        <taxon>Caligus</taxon>
    </lineage>
</organism>
<keyword evidence="1" id="KW-0175">Coiled coil</keyword>
<dbReference type="OrthoDB" id="10622172at2759"/>
<accession>A0A7T8H072</accession>
<dbReference type="Proteomes" id="UP000595437">
    <property type="component" value="Chromosome 10"/>
</dbReference>
<proteinExistence type="predicted"/>
<gene>
    <name evidence="3" type="ORF">FKW44_015361</name>
</gene>
<dbReference type="EMBL" id="CP045899">
    <property type="protein sequence ID" value="QQP41099.1"/>
    <property type="molecule type" value="Genomic_DNA"/>
</dbReference>
<feature type="region of interest" description="Disordered" evidence="2">
    <location>
        <begin position="104"/>
        <end position="125"/>
    </location>
</feature>
<feature type="compositionally biased region" description="Basic and acidic residues" evidence="2">
    <location>
        <begin position="1"/>
        <end position="13"/>
    </location>
</feature>
<sequence>ARRKWNEERENFERSPSNPRTQMIDMEKAEVIRREKEIREQQDALDEQKRKNKLIQEKFEYKIAHKADEEKLEDDLVQEEDKLSAVKGSLEKRIECLEAAAAAAVDATNHPSAPPDDLYPPSPPS</sequence>
<evidence type="ECO:0000256" key="1">
    <source>
        <dbReference type="SAM" id="Coils"/>
    </source>
</evidence>
<evidence type="ECO:0000313" key="4">
    <source>
        <dbReference type="Proteomes" id="UP000595437"/>
    </source>
</evidence>
<feature type="compositionally biased region" description="Pro residues" evidence="2">
    <location>
        <begin position="112"/>
        <end position="125"/>
    </location>
</feature>
<reference evidence="4" key="1">
    <citation type="submission" date="2021-01" db="EMBL/GenBank/DDBJ databases">
        <title>Caligus Genome Assembly.</title>
        <authorList>
            <person name="Gallardo-Escarate C."/>
        </authorList>
    </citation>
    <scope>NUCLEOTIDE SEQUENCE [LARGE SCALE GENOMIC DNA]</scope>
</reference>